<protein>
    <submittedName>
        <fullName evidence="2">Uncharacterized protein</fullName>
    </submittedName>
</protein>
<proteinExistence type="predicted"/>
<keyword evidence="1" id="KW-0812">Transmembrane</keyword>
<evidence type="ECO:0000256" key="1">
    <source>
        <dbReference type="SAM" id="Phobius"/>
    </source>
</evidence>
<feature type="transmembrane region" description="Helical" evidence="1">
    <location>
        <begin position="6"/>
        <end position="22"/>
    </location>
</feature>
<evidence type="ECO:0000313" key="2">
    <source>
        <dbReference type="EMBL" id="QJD82690.1"/>
    </source>
</evidence>
<feature type="transmembrane region" description="Helical" evidence="1">
    <location>
        <begin position="29"/>
        <end position="44"/>
    </location>
</feature>
<dbReference type="RefSeq" id="WP_169278986.1">
    <property type="nucleotide sequence ID" value="NZ_CP051680.1"/>
</dbReference>
<gene>
    <name evidence="2" type="ORF">HH215_05490</name>
</gene>
<dbReference type="AlphaFoldDB" id="A0A7Z2VGS7"/>
<dbReference type="Proteomes" id="UP000502248">
    <property type="component" value="Chromosome"/>
</dbReference>
<keyword evidence="1" id="KW-1133">Transmembrane helix</keyword>
<sequence>MNGPVYVVTWMIMLLLPLIAAWKRKWWPFLIYAIGIVVLLNAVLRNTGEWDDLGDFATLIVIVFPIYIAGTILWILLSYWDRRKLKKNQNR</sequence>
<dbReference type="KEGG" id="cheb:HH215_05490"/>
<keyword evidence="1" id="KW-0472">Membrane</keyword>
<feature type="transmembrane region" description="Helical" evidence="1">
    <location>
        <begin position="56"/>
        <end position="77"/>
    </location>
</feature>
<reference evidence="2 3" key="1">
    <citation type="submission" date="2020-04" db="EMBL/GenBank/DDBJ databases">
        <title>Genome sequencing of novel species.</title>
        <authorList>
            <person name="Heo J."/>
            <person name="Kim S.-J."/>
            <person name="Kim J.-S."/>
            <person name="Hong S.-B."/>
            <person name="Kwon S.-W."/>
        </authorList>
    </citation>
    <scope>NUCLEOTIDE SEQUENCE [LARGE SCALE GENOMIC DNA]</scope>
    <source>
        <strain evidence="2 3">MFER-1</strain>
    </source>
</reference>
<keyword evidence="3" id="KW-1185">Reference proteome</keyword>
<accession>A0A7Z2VGS7</accession>
<evidence type="ECO:0000313" key="3">
    <source>
        <dbReference type="Proteomes" id="UP000502248"/>
    </source>
</evidence>
<organism evidence="2 3">
    <name type="scientific">Cohnella herbarum</name>
    <dbReference type="NCBI Taxonomy" id="2728023"/>
    <lineage>
        <taxon>Bacteria</taxon>
        <taxon>Bacillati</taxon>
        <taxon>Bacillota</taxon>
        <taxon>Bacilli</taxon>
        <taxon>Bacillales</taxon>
        <taxon>Paenibacillaceae</taxon>
        <taxon>Cohnella</taxon>
    </lineage>
</organism>
<dbReference type="EMBL" id="CP051680">
    <property type="protein sequence ID" value="QJD82690.1"/>
    <property type="molecule type" value="Genomic_DNA"/>
</dbReference>
<name>A0A7Z2VGS7_9BACL</name>